<evidence type="ECO:0000256" key="1">
    <source>
        <dbReference type="SAM" id="SignalP"/>
    </source>
</evidence>
<evidence type="ECO:0000313" key="2">
    <source>
        <dbReference type="EMBL" id="RGX77134.1"/>
    </source>
</evidence>
<feature type="chain" id="PRO_5044562626" description="Outer membrane protein beta-barrel domain-containing protein" evidence="1">
    <location>
        <begin position="21"/>
        <end position="244"/>
    </location>
</feature>
<protein>
    <recommendedName>
        <fullName evidence="6">Outer membrane protein beta-barrel domain-containing protein</fullName>
    </recommendedName>
</protein>
<gene>
    <name evidence="2" type="ORF">DXA68_16725</name>
    <name evidence="3" type="ORF">SAMN05444350_13820</name>
</gene>
<evidence type="ECO:0000313" key="5">
    <source>
        <dbReference type="Proteomes" id="UP000286075"/>
    </source>
</evidence>
<reference evidence="3" key="2">
    <citation type="submission" date="2016-11" db="EMBL/GenBank/DDBJ databases">
        <authorList>
            <person name="Jaros S."/>
            <person name="Januszkiewicz K."/>
            <person name="Wedrychowicz H."/>
        </authorList>
    </citation>
    <scope>NUCLEOTIDE SEQUENCE [LARGE SCALE GENOMIC DNA]</scope>
    <source>
        <strain evidence="3">DSM 26884</strain>
    </source>
</reference>
<dbReference type="eggNOG" id="COG3637">
    <property type="taxonomic scope" value="Bacteria"/>
</dbReference>
<name>A0A1M6KKQ3_9BACE</name>
<reference evidence="2 5" key="3">
    <citation type="submission" date="2018-08" db="EMBL/GenBank/DDBJ databases">
        <title>A genome reference for cultivated species of the human gut microbiota.</title>
        <authorList>
            <person name="Zou Y."/>
            <person name="Xue W."/>
            <person name="Luo G."/>
        </authorList>
    </citation>
    <scope>NUCLEOTIDE SEQUENCE [LARGE SCALE GENOMIC DNA]</scope>
    <source>
        <strain evidence="2 5">OF03-9BH</strain>
    </source>
</reference>
<keyword evidence="1" id="KW-0732">Signal</keyword>
<dbReference type="Proteomes" id="UP000286075">
    <property type="component" value="Unassembled WGS sequence"/>
</dbReference>
<dbReference type="EMBL" id="QSCF01000031">
    <property type="protein sequence ID" value="RGX77134.1"/>
    <property type="molecule type" value="Genomic_DNA"/>
</dbReference>
<organism evidence="3 4">
    <name type="scientific">Bacteroides stercorirosoris</name>
    <dbReference type="NCBI Taxonomy" id="871324"/>
    <lineage>
        <taxon>Bacteria</taxon>
        <taxon>Pseudomonadati</taxon>
        <taxon>Bacteroidota</taxon>
        <taxon>Bacteroidia</taxon>
        <taxon>Bacteroidales</taxon>
        <taxon>Bacteroidaceae</taxon>
        <taxon>Bacteroides</taxon>
    </lineage>
</organism>
<evidence type="ECO:0008006" key="6">
    <source>
        <dbReference type="Google" id="ProtNLM"/>
    </source>
</evidence>
<evidence type="ECO:0000313" key="3">
    <source>
        <dbReference type="EMBL" id="SHJ59411.1"/>
    </source>
</evidence>
<accession>A0A1M6KKQ3</accession>
<dbReference type="EMBL" id="FQZN01000038">
    <property type="protein sequence ID" value="SHJ59411.1"/>
    <property type="molecule type" value="Genomic_DNA"/>
</dbReference>
<dbReference type="SUPFAM" id="SSF56925">
    <property type="entry name" value="OMPA-like"/>
    <property type="match status" value="1"/>
</dbReference>
<dbReference type="RefSeq" id="WP_025833320.1">
    <property type="nucleotide sequence ID" value="NZ_CABMFG010000031.1"/>
</dbReference>
<reference evidence="4" key="1">
    <citation type="submission" date="2016-11" db="EMBL/GenBank/DDBJ databases">
        <authorList>
            <person name="Varghese N."/>
            <person name="Submissions S."/>
        </authorList>
    </citation>
    <scope>NUCLEOTIDE SEQUENCE [LARGE SCALE GENOMIC DNA]</scope>
    <source>
        <strain evidence="4">DSM 26884</strain>
    </source>
</reference>
<dbReference type="InterPro" id="IPR011250">
    <property type="entry name" value="OMP/PagP_B-barrel"/>
</dbReference>
<evidence type="ECO:0000313" key="4">
    <source>
        <dbReference type="Proteomes" id="UP000184192"/>
    </source>
</evidence>
<sequence>MKKQIMLLAIVLGGVFSLQAQEKQDSPSQSKQEVSPQIRKKGTDWSKQPIGYFYGGIGVGYILSTEDVEGLPDSAMTTGLEWRLGMSRYYNRWGWGVLVQQFRIKQSFPLTDGYQTATLEDVGRLLYIAPQFTGRWVLGEKLTIYGAVGWGWLRYKETAKIGGSGDITATANTLGGNFTVGLEYRLNSVIGLSVDAGLIGGELGKMKVDDDELQAFFDEAYTGKMDASRLYATAGVHIYIWKKK</sequence>
<dbReference type="AlphaFoldDB" id="A0A1M6KKQ3"/>
<proteinExistence type="predicted"/>
<feature type="signal peptide" evidence="1">
    <location>
        <begin position="1"/>
        <end position="20"/>
    </location>
</feature>
<dbReference type="OrthoDB" id="9904650at2"/>
<keyword evidence="4" id="KW-1185">Reference proteome</keyword>
<dbReference type="GeneID" id="92714326"/>
<dbReference type="Proteomes" id="UP000184192">
    <property type="component" value="Unassembled WGS sequence"/>
</dbReference>